<name>A0A417YM93_9BACI</name>
<feature type="transmembrane region" description="Helical" evidence="1">
    <location>
        <begin position="91"/>
        <end position="108"/>
    </location>
</feature>
<sequence length="258" mass="30141">MRNFFRYFFAIFLIVIGVMLVMANLEVIDFNFSVAWHYIYPIFFVVIGFMSLIRYLGRRGGSWIFGSFFAIFGSLLIMDRLDWMTFAFKDVINLWPLLIVYIGFSLIGRNRVTISYSFDDDKNHDYDYDTGWHKKYFDNSMFSVGSQTFDEQNWVVEPMHLKHMAGDFYFNFSKAFIPEKKIPITIDSLAADVNIVVPENIDFRIHARVKAGGIQVLDQASDGINRTFVYQTNNYDAAVKKLDFYINLKAGNIRIDRV</sequence>
<dbReference type="InterPro" id="IPR016975">
    <property type="entry name" value="Cell_wall_LiaF"/>
</dbReference>
<dbReference type="InterPro" id="IPR024425">
    <property type="entry name" value="LiaF-like_C"/>
</dbReference>
<protein>
    <recommendedName>
        <fullName evidence="6">Cell wall-active antibiotics response LiaF-like C-terminal domain-containing protein</fullName>
    </recommendedName>
</protein>
<feature type="transmembrane region" description="Helical" evidence="1">
    <location>
        <begin position="7"/>
        <end position="25"/>
    </location>
</feature>
<dbReference type="InterPro" id="IPR047793">
    <property type="entry name" value="LiaF_C"/>
</dbReference>
<proteinExistence type="predicted"/>
<evidence type="ECO:0000256" key="1">
    <source>
        <dbReference type="SAM" id="Phobius"/>
    </source>
</evidence>
<dbReference type="AlphaFoldDB" id="A0A417YM93"/>
<keyword evidence="5" id="KW-1185">Reference proteome</keyword>
<feature type="domain" description="LiaF transmembrane" evidence="3">
    <location>
        <begin position="8"/>
        <end position="111"/>
    </location>
</feature>
<evidence type="ECO:0008006" key="6">
    <source>
        <dbReference type="Google" id="ProtNLM"/>
    </source>
</evidence>
<gene>
    <name evidence="4" type="ORF">D1B32_04270</name>
</gene>
<comment type="caution">
    <text evidence="4">The sequence shown here is derived from an EMBL/GenBank/DDBJ whole genome shotgun (WGS) entry which is preliminary data.</text>
</comment>
<dbReference type="OrthoDB" id="1953204at2"/>
<feature type="transmembrane region" description="Helical" evidence="1">
    <location>
        <begin position="37"/>
        <end position="56"/>
    </location>
</feature>
<dbReference type="NCBIfam" id="NF040535">
    <property type="entry name" value="LiaF_C_term"/>
    <property type="match status" value="1"/>
</dbReference>
<evidence type="ECO:0000313" key="4">
    <source>
        <dbReference type="EMBL" id="RHW34388.1"/>
    </source>
</evidence>
<keyword evidence="1" id="KW-0472">Membrane</keyword>
<dbReference type="EMBL" id="QWEH01000002">
    <property type="protein sequence ID" value="RHW34388.1"/>
    <property type="molecule type" value="Genomic_DNA"/>
</dbReference>
<evidence type="ECO:0000259" key="3">
    <source>
        <dbReference type="Pfam" id="PF22570"/>
    </source>
</evidence>
<organism evidence="4 5">
    <name type="scientific">Oceanobacillus profundus</name>
    <dbReference type="NCBI Taxonomy" id="372463"/>
    <lineage>
        <taxon>Bacteria</taxon>
        <taxon>Bacillati</taxon>
        <taxon>Bacillota</taxon>
        <taxon>Bacilli</taxon>
        <taxon>Bacillales</taxon>
        <taxon>Bacillaceae</taxon>
        <taxon>Oceanobacillus</taxon>
    </lineage>
</organism>
<reference evidence="4 5" key="1">
    <citation type="journal article" date="2007" name="Int. J. Syst. Evol. Microbiol.">
        <title>Oceanobacillus profundus sp. nov., isolated from a deep-sea sediment core.</title>
        <authorList>
            <person name="Kim Y.G."/>
            <person name="Choi D.H."/>
            <person name="Hyun S."/>
            <person name="Cho B.C."/>
        </authorList>
    </citation>
    <scope>NUCLEOTIDE SEQUENCE [LARGE SCALE GENOMIC DNA]</scope>
    <source>
        <strain evidence="4 5">DSM 18246</strain>
    </source>
</reference>
<keyword evidence="1" id="KW-1133">Transmembrane helix</keyword>
<dbReference type="InterPro" id="IPR054331">
    <property type="entry name" value="LiaF_TM"/>
</dbReference>
<evidence type="ECO:0000259" key="2">
    <source>
        <dbReference type="Pfam" id="PF09922"/>
    </source>
</evidence>
<dbReference type="GO" id="GO:0016020">
    <property type="term" value="C:membrane"/>
    <property type="evidence" value="ECO:0007669"/>
    <property type="project" value="InterPro"/>
</dbReference>
<evidence type="ECO:0000313" key="5">
    <source>
        <dbReference type="Proteomes" id="UP000285456"/>
    </source>
</evidence>
<accession>A0A417YM93</accession>
<dbReference type="Pfam" id="PF22570">
    <property type="entry name" value="LiaF-TM"/>
    <property type="match status" value="1"/>
</dbReference>
<dbReference type="Pfam" id="PF09922">
    <property type="entry name" value="LiaF-like_C"/>
    <property type="match status" value="1"/>
</dbReference>
<keyword evidence="1" id="KW-0812">Transmembrane</keyword>
<dbReference type="PIRSF" id="PIRSF031509">
    <property type="entry name" value="Cell_wall_LiaF/YvqF"/>
    <property type="match status" value="1"/>
</dbReference>
<feature type="transmembrane region" description="Helical" evidence="1">
    <location>
        <begin position="63"/>
        <end position="79"/>
    </location>
</feature>
<dbReference type="RefSeq" id="WP_095309625.1">
    <property type="nucleotide sequence ID" value="NZ_JAMAWL010000026.1"/>
</dbReference>
<feature type="domain" description="Cell wall-active antibiotics response LiaF-like C-terminal" evidence="2">
    <location>
        <begin position="144"/>
        <end position="255"/>
    </location>
</feature>
<dbReference type="Proteomes" id="UP000285456">
    <property type="component" value="Unassembled WGS sequence"/>
</dbReference>